<keyword evidence="2" id="KW-0489">Methyltransferase</keyword>
<dbReference type="Gene3D" id="3.10.180.10">
    <property type="entry name" value="2,3-Dihydroxybiphenyl 1,2-Dioxygenase, domain 1"/>
    <property type="match status" value="1"/>
</dbReference>
<keyword evidence="3" id="KW-1185">Reference proteome</keyword>
<proteinExistence type="predicted"/>
<name>A0A0F6YNF5_9BACT</name>
<gene>
    <name evidence="2" type="ORF">DB32_007512</name>
</gene>
<dbReference type="InterPro" id="IPR004360">
    <property type="entry name" value="Glyas_Fos-R_dOase_dom"/>
</dbReference>
<dbReference type="EMBL" id="CP011125">
    <property type="protein sequence ID" value="AKF10363.1"/>
    <property type="molecule type" value="Genomic_DNA"/>
</dbReference>
<dbReference type="PANTHER" id="PTHR33990">
    <property type="entry name" value="PROTEIN YJDN-RELATED"/>
    <property type="match status" value="1"/>
</dbReference>
<dbReference type="STRING" id="927083.DB32_007512"/>
<organism evidence="2 3">
    <name type="scientific">Sandaracinus amylolyticus</name>
    <dbReference type="NCBI Taxonomy" id="927083"/>
    <lineage>
        <taxon>Bacteria</taxon>
        <taxon>Pseudomonadati</taxon>
        <taxon>Myxococcota</taxon>
        <taxon>Polyangia</taxon>
        <taxon>Polyangiales</taxon>
        <taxon>Sandaracinaceae</taxon>
        <taxon>Sandaracinus</taxon>
    </lineage>
</organism>
<sequence length="142" mass="15082">MTIQQVDPYLSFDGDAAAAIALYERALGAQVERIMRYGDVKEFASVPGHAARVMHCVLRLGASRVLLSDAPPGMEVATASRVHVSLDFDDAAEAAAKFDALAAGGRVLYPLHDTFFGAKLGGLTDRFGISWTFHCAAAPTKA</sequence>
<dbReference type="Proteomes" id="UP000034883">
    <property type="component" value="Chromosome"/>
</dbReference>
<evidence type="ECO:0000313" key="3">
    <source>
        <dbReference type="Proteomes" id="UP000034883"/>
    </source>
</evidence>
<dbReference type="PANTHER" id="PTHR33990:SF1">
    <property type="entry name" value="PROTEIN YJDN"/>
    <property type="match status" value="1"/>
</dbReference>
<dbReference type="OrthoDB" id="9795306at2"/>
<dbReference type="KEGG" id="samy:DB32_007512"/>
<dbReference type="RefSeq" id="WP_053237334.1">
    <property type="nucleotide sequence ID" value="NZ_CP011125.1"/>
</dbReference>
<reference evidence="2 3" key="1">
    <citation type="submission" date="2015-03" db="EMBL/GenBank/DDBJ databases">
        <title>Genome assembly of Sandaracinus amylolyticus DSM 53668.</title>
        <authorList>
            <person name="Sharma G."/>
            <person name="Subramanian S."/>
        </authorList>
    </citation>
    <scope>NUCLEOTIDE SEQUENCE [LARGE SCALE GENOMIC DNA]</scope>
    <source>
        <strain evidence="2 3">DSM 53668</strain>
    </source>
</reference>
<dbReference type="InterPro" id="IPR029068">
    <property type="entry name" value="Glyas_Bleomycin-R_OHBP_Dase"/>
</dbReference>
<feature type="domain" description="Glyoxalase/fosfomycin resistance/dioxygenase" evidence="1">
    <location>
        <begin position="7"/>
        <end position="133"/>
    </location>
</feature>
<dbReference type="GO" id="GO:0032259">
    <property type="term" value="P:methylation"/>
    <property type="evidence" value="ECO:0007669"/>
    <property type="project" value="UniProtKB-KW"/>
</dbReference>
<protein>
    <submittedName>
        <fullName evidence="2">Putative DNA binding 3-demethylubiquinone-9 3-methyltransferase domain protein</fullName>
    </submittedName>
</protein>
<keyword evidence="2" id="KW-0808">Transferase</keyword>
<evidence type="ECO:0000313" key="2">
    <source>
        <dbReference type="EMBL" id="AKF10363.1"/>
    </source>
</evidence>
<evidence type="ECO:0000259" key="1">
    <source>
        <dbReference type="Pfam" id="PF00903"/>
    </source>
</evidence>
<dbReference type="SUPFAM" id="SSF54593">
    <property type="entry name" value="Glyoxalase/Bleomycin resistance protein/Dihydroxybiphenyl dioxygenase"/>
    <property type="match status" value="1"/>
</dbReference>
<keyword evidence="2" id="KW-0830">Ubiquinone</keyword>
<dbReference type="GO" id="GO:0008168">
    <property type="term" value="F:methyltransferase activity"/>
    <property type="evidence" value="ECO:0007669"/>
    <property type="project" value="UniProtKB-KW"/>
</dbReference>
<accession>A0A0F6YNF5</accession>
<dbReference type="AlphaFoldDB" id="A0A0F6YNF5"/>
<dbReference type="Pfam" id="PF00903">
    <property type="entry name" value="Glyoxalase"/>
    <property type="match status" value="1"/>
</dbReference>